<comment type="caution">
    <text evidence="3">The sequence shown here is derived from an EMBL/GenBank/DDBJ whole genome shotgun (WGS) entry which is preliminary data.</text>
</comment>
<dbReference type="NCBIfam" id="TIGR03363">
    <property type="entry name" value="VI_chp_8"/>
    <property type="match status" value="1"/>
</dbReference>
<dbReference type="Proteomes" id="UP001205357">
    <property type="component" value="Unassembled WGS sequence"/>
</dbReference>
<evidence type="ECO:0000313" key="3">
    <source>
        <dbReference type="EMBL" id="MCS2163147.1"/>
    </source>
</evidence>
<feature type="region of interest" description="Disordered" evidence="1">
    <location>
        <begin position="1"/>
        <end position="22"/>
    </location>
</feature>
<dbReference type="PANTHER" id="PTHR37951">
    <property type="entry name" value="CYTOPLASMIC PROTEIN-RELATED"/>
    <property type="match status" value="1"/>
</dbReference>
<reference evidence="3 4" key="1">
    <citation type="submission" date="2022-04" db="EMBL/GenBank/DDBJ databases">
        <title>Proposal of a three novel species of Scandinavium, Scandinavium hiltneri, Scandinavium manionii, Scandinavium tedordense.</title>
        <authorList>
            <person name="Maddock D.W."/>
            <person name="Brady C.L."/>
            <person name="Denman S."/>
            <person name="Arnold D."/>
        </authorList>
    </citation>
    <scope>NUCLEOTIDE SEQUENCE [LARGE SCALE GENOMIC DNA]</scope>
    <source>
        <strain evidence="3 4">H11S7</strain>
    </source>
</reference>
<gene>
    <name evidence="3" type="primary">tssA</name>
    <name evidence="3" type="ORF">MUU47_18875</name>
</gene>
<sequence length="353" mass="40348">MKNNFDDLLAPISEEQPAGRNTEYEQIYDDIRQARESDPDYLPQGEWATELRKADWSKVIRLSRQVLKQDSKDLQVACWLVEGLTQQNGLSGLQQGGEFLTAFVQRYWQQGWPELDEDGAVIRHSMLNRLDRQLAQLLNVYPLMGDPESTLDHWQKVLIQEHQSTMKAGREHADSDDDFTMETFNRWAAALAPQKIAAQSELLTQLVEMLDVLEAGYADINPQADSYAMGKIRGVIAEMQDFIKRLFDRAAPVYDDVMTLNVLASQEEAQPVAGESFVGRTQKQGMSRDLAISQMLTIAHFFRQSEPSSPVPFLMERAARWANMTLTEWLEEMLEDENSMRDINKVLKGQESE</sequence>
<proteinExistence type="predicted"/>
<dbReference type="InterPro" id="IPR017740">
    <property type="entry name" value="TssA-like"/>
</dbReference>
<dbReference type="InterPro" id="IPR010657">
    <property type="entry name" value="ImpA_N"/>
</dbReference>
<evidence type="ECO:0000259" key="2">
    <source>
        <dbReference type="Pfam" id="PF06812"/>
    </source>
</evidence>
<protein>
    <submittedName>
        <fullName evidence="3">Type VI secretion system protein TssA</fullName>
    </submittedName>
</protein>
<dbReference type="PANTHER" id="PTHR37951:SF1">
    <property type="entry name" value="TYPE VI SECRETION SYSTEM COMPONENT TSSA1"/>
    <property type="match status" value="1"/>
</dbReference>
<dbReference type="RefSeq" id="WP_258989696.1">
    <property type="nucleotide sequence ID" value="NZ_JALIGE010000076.1"/>
</dbReference>
<evidence type="ECO:0000256" key="1">
    <source>
        <dbReference type="SAM" id="MobiDB-lite"/>
    </source>
</evidence>
<keyword evidence="4" id="KW-1185">Reference proteome</keyword>
<dbReference type="EMBL" id="JALIGE010000076">
    <property type="protein sequence ID" value="MCS2163147.1"/>
    <property type="molecule type" value="Genomic_DNA"/>
</dbReference>
<accession>A0ABT2E5J0</accession>
<organism evidence="3 4">
    <name type="scientific">Scandinavium hiltneri</name>
    <dbReference type="NCBI Taxonomy" id="2926519"/>
    <lineage>
        <taxon>Bacteria</taxon>
        <taxon>Pseudomonadati</taxon>
        <taxon>Pseudomonadota</taxon>
        <taxon>Gammaproteobacteria</taxon>
        <taxon>Enterobacterales</taxon>
        <taxon>Enterobacteriaceae</taxon>
        <taxon>Scandinavium</taxon>
    </lineage>
</organism>
<feature type="domain" description="ImpA N-terminal" evidence="2">
    <location>
        <begin position="9"/>
        <end position="130"/>
    </location>
</feature>
<dbReference type="Pfam" id="PF06812">
    <property type="entry name" value="ImpA_N"/>
    <property type="match status" value="1"/>
</dbReference>
<evidence type="ECO:0000313" key="4">
    <source>
        <dbReference type="Proteomes" id="UP001205357"/>
    </source>
</evidence>
<name>A0ABT2E5J0_9ENTR</name>